<evidence type="ECO:0000259" key="8">
    <source>
        <dbReference type="Pfam" id="PF04572"/>
    </source>
</evidence>
<dbReference type="AlphaFoldDB" id="A0A8C5QJZ5"/>
<sequence>MQKPTPIEPAMNQAIQGLIQKALQDFLVHLIELLNSQLQKLLNPAAKEYTPRQVLQDKLGTSWRHCMHGCTITLHSVRRCQVLLPIFRLIYNMVKMLKYLKPLTFLLLCALLGFLYRMNFKDQEYIQRKLLLAKTKLSNIKDPYDILGGGKGIMLVESSDRKNPPPLVLCSIESAARAYPERPVAFFMKALPDMKSGDYQTQARKLIPVLSSIENIYFFPLRMDKLYTDTPLLSWYKKVDPAKERYWIHVSADGFRLAAMWKYGGIYMDTDVIAMRPIPYKNFLAAETAGYCSNTVFGLDPRHNFTWECMEDFVKSYKGDFWGYQGPQLLTRILKKTCGMPKFKNKEDARCGNITYFHPQRLYPILYSSWKSYYEVWKEIPTFNDSYSLHFWNFMNREEKKTLILGSNTLVEHLFKMYCPTTYASLSNSTTHVGDHCTRAVLIDIIHKYILQSSHKRLRRSKKS</sequence>
<dbReference type="SUPFAM" id="SSF53448">
    <property type="entry name" value="Nucleotide-diphospho-sugar transferases"/>
    <property type="match status" value="1"/>
</dbReference>
<evidence type="ECO:0000256" key="5">
    <source>
        <dbReference type="ARBA" id="ARBA00023034"/>
    </source>
</evidence>
<reference evidence="9" key="1">
    <citation type="submission" date="2025-08" db="UniProtKB">
        <authorList>
            <consortium name="Ensembl"/>
        </authorList>
    </citation>
    <scope>IDENTIFICATION</scope>
</reference>
<evidence type="ECO:0000256" key="6">
    <source>
        <dbReference type="ARBA" id="ARBA00023136"/>
    </source>
</evidence>
<evidence type="ECO:0000313" key="10">
    <source>
        <dbReference type="Proteomes" id="UP000694569"/>
    </source>
</evidence>
<dbReference type="GO" id="GO:0008375">
    <property type="term" value="F:acetylglucosaminyltransferase activity"/>
    <property type="evidence" value="ECO:0007669"/>
    <property type="project" value="TreeGrafter"/>
</dbReference>
<dbReference type="Gene3D" id="3.90.550.20">
    <property type="match status" value="1"/>
</dbReference>
<evidence type="ECO:0000313" key="9">
    <source>
        <dbReference type="Ensembl" id="ENSLLEP00000039314.1"/>
    </source>
</evidence>
<dbReference type="Ensembl" id="ENSLLET00000040891.1">
    <property type="protein sequence ID" value="ENSLLEP00000039314.1"/>
    <property type="gene ID" value="ENSLLEG00000024987.1"/>
</dbReference>
<dbReference type="InterPro" id="IPR007652">
    <property type="entry name" value="A1-4-GlycosylTfrase_dom"/>
</dbReference>
<feature type="transmembrane region" description="Helical" evidence="7">
    <location>
        <begin position="99"/>
        <end position="118"/>
    </location>
</feature>
<keyword evidence="10" id="KW-1185">Reference proteome</keyword>
<keyword evidence="7" id="KW-1133">Transmembrane helix</keyword>
<feature type="domain" description="Alpha 1,4-glycosyltransferase" evidence="8">
    <location>
        <begin position="300"/>
        <end position="425"/>
    </location>
</feature>
<comment type="subcellular location">
    <subcellularLocation>
        <location evidence="1">Golgi apparatus membrane</location>
        <topology evidence="1">Single-pass type II membrane protein</topology>
    </subcellularLocation>
</comment>
<comment type="similarity">
    <text evidence="2">Belongs to the glycosyltransferase 32 family.</text>
</comment>
<dbReference type="PANTHER" id="PTHR12042:SF16">
    <property type="entry name" value="ALPHA-1,4-N-ACETYLGLUCOSAMINYLTRANSFERASE"/>
    <property type="match status" value="1"/>
</dbReference>
<dbReference type="Pfam" id="PF04488">
    <property type="entry name" value="Gly_transf_sug"/>
    <property type="match status" value="1"/>
</dbReference>
<organism evidence="9 10">
    <name type="scientific">Leptobrachium leishanense</name>
    <name type="common">Leishan spiny toad</name>
    <dbReference type="NCBI Taxonomy" id="445787"/>
    <lineage>
        <taxon>Eukaryota</taxon>
        <taxon>Metazoa</taxon>
        <taxon>Chordata</taxon>
        <taxon>Craniata</taxon>
        <taxon>Vertebrata</taxon>
        <taxon>Euteleostomi</taxon>
        <taxon>Amphibia</taxon>
        <taxon>Batrachia</taxon>
        <taxon>Anura</taxon>
        <taxon>Pelobatoidea</taxon>
        <taxon>Megophryidae</taxon>
        <taxon>Leptobrachium</taxon>
    </lineage>
</organism>
<name>A0A8C5QJZ5_9ANUR</name>
<keyword evidence="5" id="KW-0333">Golgi apparatus</keyword>
<proteinExistence type="inferred from homology"/>
<keyword evidence="7" id="KW-0812">Transmembrane</keyword>
<dbReference type="InterPro" id="IPR029044">
    <property type="entry name" value="Nucleotide-diphossugar_trans"/>
</dbReference>
<accession>A0A8C5QJZ5</accession>
<dbReference type="GO" id="GO:0006493">
    <property type="term" value="P:protein O-linked glycosylation"/>
    <property type="evidence" value="ECO:0007669"/>
    <property type="project" value="TreeGrafter"/>
</dbReference>
<keyword evidence="3" id="KW-0328">Glycosyltransferase</keyword>
<evidence type="ECO:0000256" key="2">
    <source>
        <dbReference type="ARBA" id="ARBA00009003"/>
    </source>
</evidence>
<dbReference type="PANTHER" id="PTHR12042">
    <property type="entry name" value="LACTOSYLCERAMIDE 4-ALPHA-GALACTOSYLTRANSFERASE ALPHA- 1,4-GALACTOSYLTRANSFERASE"/>
    <property type="match status" value="1"/>
</dbReference>
<dbReference type="OrthoDB" id="407609at2759"/>
<dbReference type="Pfam" id="PF04572">
    <property type="entry name" value="Gb3_synth"/>
    <property type="match status" value="1"/>
</dbReference>
<evidence type="ECO:0000256" key="4">
    <source>
        <dbReference type="ARBA" id="ARBA00022679"/>
    </source>
</evidence>
<keyword evidence="4" id="KW-0808">Transferase</keyword>
<evidence type="ECO:0000256" key="3">
    <source>
        <dbReference type="ARBA" id="ARBA00022676"/>
    </source>
</evidence>
<reference evidence="9" key="2">
    <citation type="submission" date="2025-09" db="UniProtKB">
        <authorList>
            <consortium name="Ensembl"/>
        </authorList>
    </citation>
    <scope>IDENTIFICATION</scope>
</reference>
<evidence type="ECO:0000256" key="1">
    <source>
        <dbReference type="ARBA" id="ARBA00004323"/>
    </source>
</evidence>
<keyword evidence="6 7" id="KW-0472">Membrane</keyword>
<protein>
    <recommendedName>
        <fullName evidence="8">Alpha 1,4-glycosyltransferase domain-containing protein</fullName>
    </recommendedName>
</protein>
<dbReference type="Proteomes" id="UP000694569">
    <property type="component" value="Unplaced"/>
</dbReference>
<dbReference type="GeneTree" id="ENSGT00510000047981"/>
<evidence type="ECO:0000256" key="7">
    <source>
        <dbReference type="SAM" id="Phobius"/>
    </source>
</evidence>
<dbReference type="InterPro" id="IPR007577">
    <property type="entry name" value="GlycoTrfase_DXD_sugar-bd_CS"/>
</dbReference>
<dbReference type="InterPro" id="IPR051981">
    <property type="entry name" value="Glycosyltransf_32"/>
</dbReference>
<dbReference type="GO" id="GO:0000139">
    <property type="term" value="C:Golgi membrane"/>
    <property type="evidence" value="ECO:0007669"/>
    <property type="project" value="UniProtKB-SubCell"/>
</dbReference>